<dbReference type="EMBL" id="AGUD01000011">
    <property type="protein sequence ID" value="EHN12788.1"/>
    <property type="molecule type" value="Genomic_DNA"/>
</dbReference>
<keyword evidence="4" id="KW-1185">Reference proteome</keyword>
<evidence type="ECO:0000259" key="2">
    <source>
        <dbReference type="Pfam" id="PF00561"/>
    </source>
</evidence>
<protein>
    <submittedName>
        <fullName evidence="3">Alpha/beta hydrolase</fullName>
        <ecNumber evidence="3">1.11.1.10</ecNumber>
    </submittedName>
</protein>
<dbReference type="GO" id="GO:0016691">
    <property type="term" value="F:chloride peroxidase activity"/>
    <property type="evidence" value="ECO:0007669"/>
    <property type="project" value="UniProtKB-EC"/>
</dbReference>
<dbReference type="AlphaFoldDB" id="H0E0Q4"/>
<accession>H0E0Q4</accession>
<dbReference type="InterPro" id="IPR050266">
    <property type="entry name" value="AB_hydrolase_sf"/>
</dbReference>
<dbReference type="GO" id="GO:0016020">
    <property type="term" value="C:membrane"/>
    <property type="evidence" value="ECO:0007669"/>
    <property type="project" value="TreeGrafter"/>
</dbReference>
<proteinExistence type="predicted"/>
<dbReference type="RefSeq" id="WP_007570235.1">
    <property type="nucleotide sequence ID" value="NZ_AGUD01000011.1"/>
</dbReference>
<evidence type="ECO:0000256" key="1">
    <source>
        <dbReference type="ARBA" id="ARBA00022801"/>
    </source>
</evidence>
<evidence type="ECO:0000313" key="3">
    <source>
        <dbReference type="EMBL" id="EHN12788.1"/>
    </source>
</evidence>
<dbReference type="InterPro" id="IPR029058">
    <property type="entry name" value="AB_hydrolase_fold"/>
</dbReference>
<dbReference type="InterPro" id="IPR000073">
    <property type="entry name" value="AB_hydrolase_1"/>
</dbReference>
<dbReference type="PANTHER" id="PTHR43798">
    <property type="entry name" value="MONOACYLGLYCEROL LIPASE"/>
    <property type="match status" value="1"/>
</dbReference>
<organism evidence="3 4">
    <name type="scientific">Patulibacter medicamentivorans</name>
    <dbReference type="NCBI Taxonomy" id="1097667"/>
    <lineage>
        <taxon>Bacteria</taxon>
        <taxon>Bacillati</taxon>
        <taxon>Actinomycetota</taxon>
        <taxon>Thermoleophilia</taxon>
        <taxon>Solirubrobacterales</taxon>
        <taxon>Patulibacteraceae</taxon>
        <taxon>Patulibacter</taxon>
    </lineage>
</organism>
<comment type="caution">
    <text evidence="3">The sequence shown here is derived from an EMBL/GenBank/DDBJ whole genome shotgun (WGS) entry which is preliminary data.</text>
</comment>
<reference evidence="3 4" key="1">
    <citation type="journal article" date="2013" name="Biodegradation">
        <title>Quantitative proteomic analysis of ibuprofen-degrading Patulibacter sp. strain I11.</title>
        <authorList>
            <person name="Almeida B."/>
            <person name="Kjeldal H."/>
            <person name="Lolas I."/>
            <person name="Knudsen A.D."/>
            <person name="Carvalho G."/>
            <person name="Nielsen K.L."/>
            <person name="Barreto Crespo M.T."/>
            <person name="Stensballe A."/>
            <person name="Nielsen J.L."/>
        </authorList>
    </citation>
    <scope>NUCLEOTIDE SEQUENCE [LARGE SCALE GENOMIC DNA]</scope>
    <source>
        <strain evidence="3 4">I11</strain>
    </source>
</reference>
<dbReference type="EC" id="1.11.1.10" evidence="3"/>
<name>H0E0Q4_9ACTN</name>
<dbReference type="PANTHER" id="PTHR43798:SF31">
    <property type="entry name" value="AB HYDROLASE SUPERFAMILY PROTEIN YCLE"/>
    <property type="match status" value="1"/>
</dbReference>
<dbReference type="Gene3D" id="3.40.50.1820">
    <property type="entry name" value="alpha/beta hydrolase"/>
    <property type="match status" value="1"/>
</dbReference>
<sequence length="271" mass="29819">MSFLTTPDGTRLRISDRGDGPPILLVHGWKGSHRLWDRTAERLLGRHRVVRFDLRGMGESDKPRGPYDFDRMADDVGAVIRQLELEDVTLVGWSMGCTVSLSYLERDGHGVGRVVLTNGPLRLTRADDFPHAMPAEQFDGYLAELAGGWPASEREFQRESLLPDADPAILDWLYAVALQTPLDVALEIVRAQARLDMRAAVARLRVPVLAAYADGDPYYPTSLADHIAACAPDGRAVIFRASAHCTPIEEAPAYADVLSRFATDPDSLPTS</sequence>
<dbReference type="OrthoDB" id="9785847at2"/>
<feature type="domain" description="AB hydrolase-1" evidence="2">
    <location>
        <begin position="21"/>
        <end position="250"/>
    </location>
</feature>
<dbReference type="Proteomes" id="UP000005143">
    <property type="component" value="Unassembled WGS sequence"/>
</dbReference>
<keyword evidence="1 3" id="KW-0378">Hydrolase</keyword>
<dbReference type="GO" id="GO:0016787">
    <property type="term" value="F:hydrolase activity"/>
    <property type="evidence" value="ECO:0007669"/>
    <property type="project" value="UniProtKB-KW"/>
</dbReference>
<dbReference type="SUPFAM" id="SSF53474">
    <property type="entry name" value="alpha/beta-Hydrolases"/>
    <property type="match status" value="1"/>
</dbReference>
<dbReference type="Pfam" id="PF00561">
    <property type="entry name" value="Abhydrolase_1"/>
    <property type="match status" value="1"/>
</dbReference>
<evidence type="ECO:0000313" key="4">
    <source>
        <dbReference type="Proteomes" id="UP000005143"/>
    </source>
</evidence>
<keyword evidence="3" id="KW-0575">Peroxidase</keyword>
<gene>
    <name evidence="3" type="ORF">PAI11_03620</name>
</gene>
<keyword evidence="3" id="KW-0560">Oxidoreductase</keyword>